<dbReference type="GO" id="GO:0000139">
    <property type="term" value="C:Golgi membrane"/>
    <property type="evidence" value="ECO:0007669"/>
    <property type="project" value="UniProtKB-SubCell"/>
</dbReference>
<dbReference type="GO" id="GO:0015031">
    <property type="term" value="P:protein transport"/>
    <property type="evidence" value="ECO:0007669"/>
    <property type="project" value="UniProtKB-KW"/>
</dbReference>
<dbReference type="GO" id="GO:0005789">
    <property type="term" value="C:endoplasmic reticulum membrane"/>
    <property type="evidence" value="ECO:0007669"/>
    <property type="project" value="UniProtKB-SubCell"/>
</dbReference>
<keyword evidence="8" id="KW-1133">Transmembrane helix</keyword>
<evidence type="ECO:0000256" key="6">
    <source>
        <dbReference type="ARBA" id="ARBA00022892"/>
    </source>
</evidence>
<keyword evidence="12" id="KW-1185">Reference proteome</keyword>
<dbReference type="PANTHER" id="PTHR23284">
    <property type="entry name" value="PROLACTIN REGULATORY ELEMENT BINDING PROTEIN"/>
    <property type="match status" value="1"/>
</dbReference>
<dbReference type="EMBL" id="MU857601">
    <property type="protein sequence ID" value="KAK4252297.1"/>
    <property type="molecule type" value="Genomic_DNA"/>
</dbReference>
<comment type="function">
    <text evidence="10">Guanine nucleotide-exchange factor (GEF) required for the formation or budding of transport vesicles from the ER.</text>
</comment>
<protein>
    <recommendedName>
        <fullName evidence="10">Guanine nucleotide-exchange factor SEC12</fullName>
    </recommendedName>
</protein>
<keyword evidence="6" id="KW-0931">ER-Golgi transport</keyword>
<keyword evidence="3" id="KW-0812">Transmembrane</keyword>
<dbReference type="GO" id="GO:0006888">
    <property type="term" value="P:endoplasmic reticulum to Golgi vesicle-mediated transport"/>
    <property type="evidence" value="ECO:0007669"/>
    <property type="project" value="UniProtKB-UniRule"/>
</dbReference>
<keyword evidence="4 10" id="KW-0677">Repeat</keyword>
<evidence type="ECO:0000256" key="10">
    <source>
        <dbReference type="RuleBase" id="RU369019"/>
    </source>
</evidence>
<dbReference type="Proteomes" id="UP001303647">
    <property type="component" value="Unassembled WGS sequence"/>
</dbReference>
<evidence type="ECO:0000313" key="11">
    <source>
        <dbReference type="EMBL" id="KAK4252297.1"/>
    </source>
</evidence>
<dbReference type="AlphaFoldDB" id="A0AAN7D5M1"/>
<evidence type="ECO:0000256" key="8">
    <source>
        <dbReference type="ARBA" id="ARBA00022989"/>
    </source>
</evidence>
<sequence length="645" mass="69101">MAPTIPSAEVRLSYPLYALDFDPEDANRLVVGGGGGAARSGVGNKISVLDASHDAALQIVSEIELSRDEDSVNTLVVGSRKNNALLVYAGINSAEEDLKKGKNEHFRVFAVDLPSAAKEHPEPKITEVSRSALFSTKDTEAYQRLLKISGPVGAAATGTIGRSKDAQITIFDMASATSNNPAPRLRGKVELPKEALDMDMMQISDDEHQLVYCDNYGIYTLVVSKTATSGPYSVWSMPLDVATGAKDRPSLRCIRFLTPTFVLAVANIKSGGAVLQGFRLPNLSDLGKEGKEGQGRLAISAKLPKNVTRATSLAVRNLSPPVTPSAKQNETQFVIAVTGQDSSITLYTLDHQSIGEINLISNLYPVTTFKEVHAGPISGLAFSALPPLANQKQQPPHIKLASIGSMANTCVIHSLPLRPRLLPSTSTSIKENEKQPQQQRTAQYTLALRARRPSPRNLLLGSALVFAFLALLLQSVLEVKGVSRPVVGARSFTPVRWHSPGRFYAVADVDANAGEPVPVVVSSGGGEGAANGGGLLAEYHATKRALQDVGGDGEGKEKNEEKEKEEAVKVVVLHHVTEEEVVRVEDHDEARHGQAKGWEELGEEQKEKWKAALRKAGQWGEEMGEAVFKGVLFGEIAGVVGAMVA</sequence>
<dbReference type="Gene3D" id="2.130.10.10">
    <property type="entry name" value="YVTN repeat-like/Quinoprotein amine dehydrogenase"/>
    <property type="match status" value="1"/>
</dbReference>
<keyword evidence="1 10" id="KW-0813">Transport</keyword>
<evidence type="ECO:0000313" key="12">
    <source>
        <dbReference type="Proteomes" id="UP001303647"/>
    </source>
</evidence>
<evidence type="ECO:0000256" key="1">
    <source>
        <dbReference type="ARBA" id="ARBA00022448"/>
    </source>
</evidence>
<comment type="caution">
    <text evidence="11">The sequence shown here is derived from an EMBL/GenBank/DDBJ whole genome shotgun (WGS) entry which is preliminary data.</text>
</comment>
<dbReference type="InterPro" id="IPR045260">
    <property type="entry name" value="Sec12-like"/>
</dbReference>
<evidence type="ECO:0000256" key="7">
    <source>
        <dbReference type="ARBA" id="ARBA00022927"/>
    </source>
</evidence>
<comment type="similarity">
    <text evidence="10">Belongs to the WD repeat SEC12 family.</text>
</comment>
<keyword evidence="5 10" id="KW-0256">Endoplasmic reticulum</keyword>
<organism evidence="11 12">
    <name type="scientific">Corynascus novoguineensis</name>
    <dbReference type="NCBI Taxonomy" id="1126955"/>
    <lineage>
        <taxon>Eukaryota</taxon>
        <taxon>Fungi</taxon>
        <taxon>Dikarya</taxon>
        <taxon>Ascomycota</taxon>
        <taxon>Pezizomycotina</taxon>
        <taxon>Sordariomycetes</taxon>
        <taxon>Sordariomycetidae</taxon>
        <taxon>Sordariales</taxon>
        <taxon>Chaetomiaceae</taxon>
        <taxon>Corynascus</taxon>
    </lineage>
</organism>
<evidence type="ECO:0000256" key="4">
    <source>
        <dbReference type="ARBA" id="ARBA00022737"/>
    </source>
</evidence>
<gene>
    <name evidence="11" type="ORF">C7999DRAFT_10030</name>
</gene>
<evidence type="ECO:0000256" key="9">
    <source>
        <dbReference type="ARBA" id="ARBA00023136"/>
    </source>
</evidence>
<keyword evidence="9" id="KW-0472">Membrane</keyword>
<evidence type="ECO:0000256" key="3">
    <source>
        <dbReference type="ARBA" id="ARBA00022692"/>
    </source>
</evidence>
<keyword evidence="7 10" id="KW-0653">Protein transport</keyword>
<dbReference type="GO" id="GO:0003400">
    <property type="term" value="P:regulation of COPII vesicle coating"/>
    <property type="evidence" value="ECO:0007669"/>
    <property type="project" value="UniProtKB-UniRule"/>
</dbReference>
<dbReference type="PANTHER" id="PTHR23284:SF0">
    <property type="entry name" value="PROLACTIN REGULATORY ELEMENT-BINDING PROTEIN"/>
    <property type="match status" value="1"/>
</dbReference>
<accession>A0AAN7D5M1</accession>
<name>A0AAN7D5M1_9PEZI</name>
<reference evidence="11" key="2">
    <citation type="submission" date="2023-05" db="EMBL/GenBank/DDBJ databases">
        <authorList>
            <consortium name="Lawrence Berkeley National Laboratory"/>
            <person name="Steindorff A."/>
            <person name="Hensen N."/>
            <person name="Bonometti L."/>
            <person name="Westerberg I."/>
            <person name="Brannstrom I.O."/>
            <person name="Guillou S."/>
            <person name="Cros-Aarteil S."/>
            <person name="Calhoun S."/>
            <person name="Haridas S."/>
            <person name="Kuo A."/>
            <person name="Mondo S."/>
            <person name="Pangilinan J."/>
            <person name="Riley R."/>
            <person name="Labutti K."/>
            <person name="Andreopoulos B."/>
            <person name="Lipzen A."/>
            <person name="Chen C."/>
            <person name="Yanf M."/>
            <person name="Daum C."/>
            <person name="Ng V."/>
            <person name="Clum A."/>
            <person name="Ohm R."/>
            <person name="Martin F."/>
            <person name="Silar P."/>
            <person name="Natvig D."/>
            <person name="Lalanne C."/>
            <person name="Gautier V."/>
            <person name="Ament-Velasquez S.L."/>
            <person name="Kruys A."/>
            <person name="Hutchinson M.I."/>
            <person name="Powell A.J."/>
            <person name="Barry K."/>
            <person name="Miller A.N."/>
            <person name="Grigoriev I.V."/>
            <person name="Debuchy R."/>
            <person name="Gladieux P."/>
            <person name="Thoren M.H."/>
            <person name="Johannesson H."/>
        </authorList>
    </citation>
    <scope>NUCLEOTIDE SEQUENCE</scope>
    <source>
        <strain evidence="11">CBS 359.72</strain>
    </source>
</reference>
<reference evidence="11" key="1">
    <citation type="journal article" date="2023" name="Mol. Phylogenet. Evol.">
        <title>Genome-scale phylogeny and comparative genomics of the fungal order Sordariales.</title>
        <authorList>
            <person name="Hensen N."/>
            <person name="Bonometti L."/>
            <person name="Westerberg I."/>
            <person name="Brannstrom I.O."/>
            <person name="Guillou S."/>
            <person name="Cros-Aarteil S."/>
            <person name="Calhoun S."/>
            <person name="Haridas S."/>
            <person name="Kuo A."/>
            <person name="Mondo S."/>
            <person name="Pangilinan J."/>
            <person name="Riley R."/>
            <person name="LaButti K."/>
            <person name="Andreopoulos B."/>
            <person name="Lipzen A."/>
            <person name="Chen C."/>
            <person name="Yan M."/>
            <person name="Daum C."/>
            <person name="Ng V."/>
            <person name="Clum A."/>
            <person name="Steindorff A."/>
            <person name="Ohm R.A."/>
            <person name="Martin F."/>
            <person name="Silar P."/>
            <person name="Natvig D.O."/>
            <person name="Lalanne C."/>
            <person name="Gautier V."/>
            <person name="Ament-Velasquez S.L."/>
            <person name="Kruys A."/>
            <person name="Hutchinson M.I."/>
            <person name="Powell A.J."/>
            <person name="Barry K."/>
            <person name="Miller A.N."/>
            <person name="Grigoriev I.V."/>
            <person name="Debuchy R."/>
            <person name="Gladieux P."/>
            <person name="Hiltunen Thoren M."/>
            <person name="Johannesson H."/>
        </authorList>
    </citation>
    <scope>NUCLEOTIDE SEQUENCE</scope>
    <source>
        <strain evidence="11">CBS 359.72</strain>
    </source>
</reference>
<keyword evidence="2 10" id="KW-0853">WD repeat</keyword>
<dbReference type="GO" id="GO:0005085">
    <property type="term" value="F:guanyl-nucleotide exchange factor activity"/>
    <property type="evidence" value="ECO:0007669"/>
    <property type="project" value="InterPro"/>
</dbReference>
<evidence type="ECO:0000256" key="2">
    <source>
        <dbReference type="ARBA" id="ARBA00022574"/>
    </source>
</evidence>
<evidence type="ECO:0000256" key="5">
    <source>
        <dbReference type="ARBA" id="ARBA00022824"/>
    </source>
</evidence>
<comment type="subcellular location">
    <subcellularLocation>
        <location evidence="10">Endoplasmic reticulum membrane</location>
        <topology evidence="10">Single-pass type II membrane protein</topology>
    </subcellularLocation>
    <subcellularLocation>
        <location evidence="10">Golgi apparatus membrane</location>
        <topology evidence="10">Single-pass type II membrane protein</topology>
    </subcellularLocation>
</comment>
<proteinExistence type="inferred from homology"/>
<dbReference type="InterPro" id="IPR015943">
    <property type="entry name" value="WD40/YVTN_repeat-like_dom_sf"/>
</dbReference>